<evidence type="ECO:0000256" key="4">
    <source>
        <dbReference type="SAM" id="MobiDB-lite"/>
    </source>
</evidence>
<feature type="domain" description="Exonuclease" evidence="5">
    <location>
        <begin position="89"/>
        <end position="263"/>
    </location>
</feature>
<dbReference type="InterPro" id="IPR047021">
    <property type="entry name" value="REXO1/3/4-like"/>
</dbReference>
<dbReference type="GO" id="GO:0003676">
    <property type="term" value="F:nucleic acid binding"/>
    <property type="evidence" value="ECO:0007669"/>
    <property type="project" value="InterPro"/>
</dbReference>
<dbReference type="PANTHER" id="PTHR12801:SF114">
    <property type="entry name" value="EXONUCLEASE, PUTATIVE (AFU_ORTHOLOGUE AFUA_7G00870)-RELATED"/>
    <property type="match status" value="1"/>
</dbReference>
<dbReference type="SMART" id="SM00479">
    <property type="entry name" value="EXOIII"/>
    <property type="match status" value="1"/>
</dbReference>
<evidence type="ECO:0000256" key="1">
    <source>
        <dbReference type="ARBA" id="ARBA00022722"/>
    </source>
</evidence>
<evidence type="ECO:0000256" key="3">
    <source>
        <dbReference type="ARBA" id="ARBA00022839"/>
    </source>
</evidence>
<dbReference type="InterPro" id="IPR036397">
    <property type="entry name" value="RNaseH_sf"/>
</dbReference>
<protein>
    <recommendedName>
        <fullName evidence="5">Exonuclease domain-containing protein</fullName>
    </recommendedName>
</protein>
<reference evidence="6" key="2">
    <citation type="submission" date="2023-01" db="EMBL/GenBank/DDBJ databases">
        <authorList>
            <person name="Petersen C."/>
        </authorList>
    </citation>
    <scope>NUCLEOTIDE SEQUENCE</scope>
    <source>
        <strain evidence="6">IBT 17514</strain>
    </source>
</reference>
<dbReference type="EMBL" id="JAQJAN010000012">
    <property type="protein sequence ID" value="KAJ5716253.1"/>
    <property type="molecule type" value="Genomic_DNA"/>
</dbReference>
<dbReference type="CDD" id="cd06137">
    <property type="entry name" value="DEDDh_RNase"/>
    <property type="match status" value="1"/>
</dbReference>
<dbReference type="PANTHER" id="PTHR12801">
    <property type="entry name" value="RNA EXONUCLEASE REXO1 / RECO3 FAMILY MEMBER-RELATED"/>
    <property type="match status" value="1"/>
</dbReference>
<dbReference type="GO" id="GO:0000027">
    <property type="term" value="P:ribosomal large subunit assembly"/>
    <property type="evidence" value="ECO:0007669"/>
    <property type="project" value="TreeGrafter"/>
</dbReference>
<accession>A0AAD6HH04</accession>
<evidence type="ECO:0000313" key="6">
    <source>
        <dbReference type="EMBL" id="KAJ5716253.1"/>
    </source>
</evidence>
<dbReference type="GO" id="GO:0004527">
    <property type="term" value="F:exonuclease activity"/>
    <property type="evidence" value="ECO:0007669"/>
    <property type="project" value="UniProtKB-KW"/>
</dbReference>
<name>A0AAD6HH04_9EURO</name>
<comment type="caution">
    <text evidence="6">The sequence shown here is derived from an EMBL/GenBank/DDBJ whole genome shotgun (WGS) entry which is preliminary data.</text>
</comment>
<evidence type="ECO:0000313" key="7">
    <source>
        <dbReference type="Proteomes" id="UP001215712"/>
    </source>
</evidence>
<dbReference type="Gene3D" id="3.30.420.10">
    <property type="entry name" value="Ribonuclease H-like superfamily/Ribonuclease H"/>
    <property type="match status" value="1"/>
</dbReference>
<feature type="compositionally biased region" description="Basic and acidic residues" evidence="4">
    <location>
        <begin position="278"/>
        <end position="312"/>
    </location>
</feature>
<evidence type="ECO:0000259" key="5">
    <source>
        <dbReference type="SMART" id="SM00479"/>
    </source>
</evidence>
<keyword evidence="3" id="KW-0269">Exonuclease</keyword>
<dbReference type="InterPro" id="IPR013520">
    <property type="entry name" value="Ribonucl_H"/>
</dbReference>
<feature type="region of interest" description="Disordered" evidence="4">
    <location>
        <begin position="278"/>
        <end position="325"/>
    </location>
</feature>
<sequence length="339" mass="38027">MTAEANEFVPADAGPSEKGLATFSPSHPESLICMLICKCHPGSRLYKHGYTVPWNIKSKKKQHSKGSVAGFEFITLPEVSDDCPQRKREAIVIDCEMVEVTDGRREVAFITALDFLTGEILINHYIQPRSRVINWNSRYSGVVPSAMRAAVSAGYALTWDGARDRLCSYGDTETVLIGHALNNDLDVLGIVHLNIVDSCILTCDAVFPDLSSDKAQPRSWGLKTLTKDFLGYDIQTSRNGHSALEDAYATREVVTWCITHTDQLNEWAKQQRKIEDERQAEREKKAEEARKRKAAEAKKKEEEAKKKAKENGEESNWYESTYSPSLCSSIRPRLKIGLT</sequence>
<keyword evidence="1" id="KW-0540">Nuclease</keyword>
<dbReference type="InterPro" id="IPR012337">
    <property type="entry name" value="RNaseH-like_sf"/>
</dbReference>
<evidence type="ECO:0000256" key="2">
    <source>
        <dbReference type="ARBA" id="ARBA00022801"/>
    </source>
</evidence>
<dbReference type="Proteomes" id="UP001215712">
    <property type="component" value="Unassembled WGS sequence"/>
</dbReference>
<dbReference type="AlphaFoldDB" id="A0AAD6HH04"/>
<reference evidence="6" key="1">
    <citation type="journal article" date="2023" name="IMA Fungus">
        <title>Comparative genomic study of the Penicillium genus elucidates a diverse pangenome and 15 lateral gene transfer events.</title>
        <authorList>
            <person name="Petersen C."/>
            <person name="Sorensen T."/>
            <person name="Nielsen M.R."/>
            <person name="Sondergaard T.E."/>
            <person name="Sorensen J.L."/>
            <person name="Fitzpatrick D.A."/>
            <person name="Frisvad J.C."/>
            <person name="Nielsen K.L."/>
        </authorList>
    </citation>
    <scope>NUCLEOTIDE SEQUENCE</scope>
    <source>
        <strain evidence="6">IBT 17514</strain>
    </source>
</reference>
<proteinExistence type="predicted"/>
<dbReference type="GO" id="GO:0006364">
    <property type="term" value="P:rRNA processing"/>
    <property type="evidence" value="ECO:0007669"/>
    <property type="project" value="TreeGrafter"/>
</dbReference>
<dbReference type="GO" id="GO:0005634">
    <property type="term" value="C:nucleus"/>
    <property type="evidence" value="ECO:0007669"/>
    <property type="project" value="TreeGrafter"/>
</dbReference>
<keyword evidence="2" id="KW-0378">Hydrolase</keyword>
<organism evidence="6 7">
    <name type="scientific">Penicillium malachiteum</name>
    <dbReference type="NCBI Taxonomy" id="1324776"/>
    <lineage>
        <taxon>Eukaryota</taxon>
        <taxon>Fungi</taxon>
        <taxon>Dikarya</taxon>
        <taxon>Ascomycota</taxon>
        <taxon>Pezizomycotina</taxon>
        <taxon>Eurotiomycetes</taxon>
        <taxon>Eurotiomycetidae</taxon>
        <taxon>Eurotiales</taxon>
        <taxon>Aspergillaceae</taxon>
        <taxon>Penicillium</taxon>
    </lineage>
</organism>
<gene>
    <name evidence="6" type="ORF">N7493_008164</name>
</gene>
<dbReference type="SUPFAM" id="SSF53098">
    <property type="entry name" value="Ribonuclease H-like"/>
    <property type="match status" value="1"/>
</dbReference>
<keyword evidence="7" id="KW-1185">Reference proteome</keyword>